<dbReference type="InParanoid" id="J5JJ34"/>
<gene>
    <name evidence="2" type="ORF">BBA_05412</name>
</gene>
<keyword evidence="3" id="KW-1185">Reference proteome</keyword>
<evidence type="ECO:0000313" key="3">
    <source>
        <dbReference type="Proteomes" id="UP000002762"/>
    </source>
</evidence>
<proteinExistence type="predicted"/>
<dbReference type="GeneID" id="19888424"/>
<protein>
    <submittedName>
        <fullName evidence="2">Uncharacterized protein</fullName>
    </submittedName>
</protein>
<evidence type="ECO:0000313" key="2">
    <source>
        <dbReference type="EMBL" id="EJP65543.1"/>
    </source>
</evidence>
<dbReference type="EMBL" id="JH725163">
    <property type="protein sequence ID" value="EJP65543.1"/>
    <property type="molecule type" value="Genomic_DNA"/>
</dbReference>
<reference evidence="2 3" key="1">
    <citation type="journal article" date="2012" name="Sci. Rep.">
        <title>Genomic perspectives on the evolution of fungal entomopathogenicity in Beauveria bassiana.</title>
        <authorList>
            <person name="Xiao G."/>
            <person name="Ying S.H."/>
            <person name="Zheng P."/>
            <person name="Wang Z.L."/>
            <person name="Zhang S."/>
            <person name="Xie X.Q."/>
            <person name="Shang Y."/>
            <person name="St Leger R.J."/>
            <person name="Zhao G.P."/>
            <person name="Wang C."/>
            <person name="Feng M.G."/>
        </authorList>
    </citation>
    <scope>NUCLEOTIDE SEQUENCE [LARGE SCALE GENOMIC DNA]</scope>
    <source>
        <strain evidence="2 3">ARSEF 2860</strain>
    </source>
</reference>
<evidence type="ECO:0000256" key="1">
    <source>
        <dbReference type="SAM" id="MobiDB-lite"/>
    </source>
</evidence>
<dbReference type="HOGENOM" id="CLU_1712937_0_0_1"/>
<accession>J5JJ34</accession>
<organism evidence="2 3">
    <name type="scientific">Beauveria bassiana (strain ARSEF 2860)</name>
    <name type="common">White muscardine disease fungus</name>
    <name type="synonym">Tritirachium shiotae</name>
    <dbReference type="NCBI Taxonomy" id="655819"/>
    <lineage>
        <taxon>Eukaryota</taxon>
        <taxon>Fungi</taxon>
        <taxon>Dikarya</taxon>
        <taxon>Ascomycota</taxon>
        <taxon>Pezizomycotina</taxon>
        <taxon>Sordariomycetes</taxon>
        <taxon>Hypocreomycetidae</taxon>
        <taxon>Hypocreales</taxon>
        <taxon>Cordycipitaceae</taxon>
        <taxon>Beauveria</taxon>
    </lineage>
</organism>
<dbReference type="Proteomes" id="UP000002762">
    <property type="component" value="Unassembled WGS sequence"/>
</dbReference>
<dbReference type="AlphaFoldDB" id="J5JJ34"/>
<sequence>MQQHPYTTTYISCPAFGQPSAGTEQKQPRPRSCQPQAPRPRGKTSVMAPPTTTTTSCAMLPPLPAVAVPPLCVTCQSLGMVYREKAVDKIKTCALCNGVGIVKLLAKSAEGICWYCCGEGETKYRAVDAGWIQCYCKQQLKRRPSQPGTVSIP</sequence>
<dbReference type="RefSeq" id="XP_008598731.1">
    <property type="nucleotide sequence ID" value="XM_008600509.1"/>
</dbReference>
<feature type="region of interest" description="Disordered" evidence="1">
    <location>
        <begin position="1"/>
        <end position="48"/>
    </location>
</feature>
<name>J5JJ34_BEAB2</name>
<feature type="compositionally biased region" description="Polar residues" evidence="1">
    <location>
        <begin position="1"/>
        <end position="11"/>
    </location>
</feature>